<name>A0A8E2EDJ2_9PEZI</name>
<dbReference type="Gene3D" id="3.40.50.720">
    <property type="entry name" value="NAD(P)-binding Rossmann-like Domain"/>
    <property type="match status" value="1"/>
</dbReference>
<reference evidence="3 4" key="1">
    <citation type="journal article" date="2016" name="Nat. Commun.">
        <title>Ectomycorrhizal ecology is imprinted in the genome of the dominant symbiotic fungus Cenococcum geophilum.</title>
        <authorList>
            <consortium name="DOE Joint Genome Institute"/>
            <person name="Peter M."/>
            <person name="Kohler A."/>
            <person name="Ohm R.A."/>
            <person name="Kuo A."/>
            <person name="Krutzmann J."/>
            <person name="Morin E."/>
            <person name="Arend M."/>
            <person name="Barry K.W."/>
            <person name="Binder M."/>
            <person name="Choi C."/>
            <person name="Clum A."/>
            <person name="Copeland A."/>
            <person name="Grisel N."/>
            <person name="Haridas S."/>
            <person name="Kipfer T."/>
            <person name="LaButti K."/>
            <person name="Lindquist E."/>
            <person name="Lipzen A."/>
            <person name="Maire R."/>
            <person name="Meier B."/>
            <person name="Mihaltcheva S."/>
            <person name="Molinier V."/>
            <person name="Murat C."/>
            <person name="Poggeler S."/>
            <person name="Quandt C.A."/>
            <person name="Sperisen C."/>
            <person name="Tritt A."/>
            <person name="Tisserant E."/>
            <person name="Crous P.W."/>
            <person name="Henrissat B."/>
            <person name="Nehls U."/>
            <person name="Egli S."/>
            <person name="Spatafora J.W."/>
            <person name="Grigoriev I.V."/>
            <person name="Martin F.M."/>
        </authorList>
    </citation>
    <scope>NUCLEOTIDE SEQUENCE [LARGE SCALE GENOMIC DNA]</scope>
    <source>
        <strain evidence="3 4">CBS 459.81</strain>
    </source>
</reference>
<dbReference type="SUPFAM" id="SSF50129">
    <property type="entry name" value="GroES-like"/>
    <property type="match status" value="1"/>
</dbReference>
<evidence type="ECO:0000313" key="4">
    <source>
        <dbReference type="Proteomes" id="UP000250266"/>
    </source>
</evidence>
<sequence length="133" mass="13654">MGGDIFSWISYPAILGGDLAGKVVEDGGAVTLSKLGVRVLGHADGIACLVPKDMAYETAAVLPRGSVNCGIASSVVSNAVQLAVAAGYEFVAMASPKNFGYVKEHDASAVFDYKNPSIVDGLVATFEGKDIAE</sequence>
<keyword evidence="4" id="KW-1185">Reference proteome</keyword>
<evidence type="ECO:0000313" key="3">
    <source>
        <dbReference type="EMBL" id="OCK82060.1"/>
    </source>
</evidence>
<dbReference type="Proteomes" id="UP000250266">
    <property type="component" value="Unassembled WGS sequence"/>
</dbReference>
<organism evidence="3 4">
    <name type="scientific">Lepidopterella palustris CBS 459.81</name>
    <dbReference type="NCBI Taxonomy" id="1314670"/>
    <lineage>
        <taxon>Eukaryota</taxon>
        <taxon>Fungi</taxon>
        <taxon>Dikarya</taxon>
        <taxon>Ascomycota</taxon>
        <taxon>Pezizomycotina</taxon>
        <taxon>Dothideomycetes</taxon>
        <taxon>Pleosporomycetidae</taxon>
        <taxon>Mytilinidiales</taxon>
        <taxon>Argynnaceae</taxon>
        <taxon>Lepidopterella</taxon>
    </lineage>
</organism>
<accession>A0A8E2EDJ2</accession>
<dbReference type="PANTHER" id="PTHR45348">
    <property type="entry name" value="HYPOTHETICAL OXIDOREDUCTASE (EUROFUNG)"/>
    <property type="match status" value="1"/>
</dbReference>
<dbReference type="InterPro" id="IPR047122">
    <property type="entry name" value="Trans-enoyl_RdTase-like"/>
</dbReference>
<keyword evidence="2" id="KW-0560">Oxidoreductase</keyword>
<evidence type="ECO:0000256" key="1">
    <source>
        <dbReference type="ARBA" id="ARBA00008072"/>
    </source>
</evidence>
<dbReference type="PANTHER" id="PTHR45348:SF2">
    <property type="entry name" value="ZINC-TYPE ALCOHOL DEHYDROGENASE-LIKE PROTEIN C2E1P3.01"/>
    <property type="match status" value="1"/>
</dbReference>
<comment type="similarity">
    <text evidence="1">Belongs to the zinc-containing alcohol dehydrogenase family.</text>
</comment>
<dbReference type="SUPFAM" id="SSF51735">
    <property type="entry name" value="NAD(P)-binding Rossmann-fold domains"/>
    <property type="match status" value="1"/>
</dbReference>
<evidence type="ECO:0000256" key="2">
    <source>
        <dbReference type="ARBA" id="ARBA00023002"/>
    </source>
</evidence>
<dbReference type="EMBL" id="KV744900">
    <property type="protein sequence ID" value="OCK82060.1"/>
    <property type="molecule type" value="Genomic_DNA"/>
</dbReference>
<dbReference type="GO" id="GO:0016651">
    <property type="term" value="F:oxidoreductase activity, acting on NAD(P)H"/>
    <property type="evidence" value="ECO:0007669"/>
    <property type="project" value="InterPro"/>
</dbReference>
<proteinExistence type="inferred from homology"/>
<protein>
    <submittedName>
        <fullName evidence="3">Uncharacterized protein</fullName>
    </submittedName>
</protein>
<dbReference type="OrthoDB" id="48317at2759"/>
<dbReference type="InterPro" id="IPR036291">
    <property type="entry name" value="NAD(P)-bd_dom_sf"/>
</dbReference>
<gene>
    <name evidence="3" type="ORF">K432DRAFT_403250</name>
</gene>
<dbReference type="InterPro" id="IPR011032">
    <property type="entry name" value="GroES-like_sf"/>
</dbReference>
<dbReference type="AlphaFoldDB" id="A0A8E2EDJ2"/>